<accession>A0ABS1U0S0</accession>
<dbReference type="PROSITE" id="PS51257">
    <property type="entry name" value="PROKAR_LIPOPROTEIN"/>
    <property type="match status" value="1"/>
</dbReference>
<dbReference type="EMBL" id="JAETWB010000001">
    <property type="protein sequence ID" value="MBL6077710.1"/>
    <property type="molecule type" value="Genomic_DNA"/>
</dbReference>
<keyword evidence="2" id="KW-1185">Reference proteome</keyword>
<reference evidence="1 2" key="1">
    <citation type="submission" date="2021-01" db="EMBL/GenBank/DDBJ databases">
        <title>Belnapia mucosa sp. nov. and Belnapia arida sp. nov., isolated from the Tabernas Desert (Almeria, Spain).</title>
        <authorList>
            <person name="Molina-Menor E."/>
            <person name="Vidal-Verdu A."/>
            <person name="Calonge A."/>
            <person name="Satari L."/>
            <person name="Pereto J."/>
            <person name="Porcar M."/>
        </authorList>
    </citation>
    <scope>NUCLEOTIDE SEQUENCE [LARGE SCALE GENOMIC DNA]</scope>
    <source>
        <strain evidence="1 2">T18</strain>
    </source>
</reference>
<name>A0ABS1U0S0_9PROT</name>
<organism evidence="1 2">
    <name type="scientific">Belnapia arida</name>
    <dbReference type="NCBI Taxonomy" id="2804533"/>
    <lineage>
        <taxon>Bacteria</taxon>
        <taxon>Pseudomonadati</taxon>
        <taxon>Pseudomonadota</taxon>
        <taxon>Alphaproteobacteria</taxon>
        <taxon>Acetobacterales</taxon>
        <taxon>Roseomonadaceae</taxon>
        <taxon>Belnapia</taxon>
    </lineage>
</organism>
<evidence type="ECO:0000313" key="2">
    <source>
        <dbReference type="Proteomes" id="UP000660885"/>
    </source>
</evidence>
<dbReference type="RefSeq" id="WP_202830795.1">
    <property type="nucleotide sequence ID" value="NZ_JAETWB010000001.1"/>
</dbReference>
<protein>
    <recommendedName>
        <fullName evidence="3">Lipoprotein</fullName>
    </recommendedName>
</protein>
<gene>
    <name evidence="1" type="ORF">JMJ56_06800</name>
</gene>
<evidence type="ECO:0008006" key="3">
    <source>
        <dbReference type="Google" id="ProtNLM"/>
    </source>
</evidence>
<evidence type="ECO:0000313" key="1">
    <source>
        <dbReference type="EMBL" id="MBL6077710.1"/>
    </source>
</evidence>
<sequence>MKRFLLPLLLLPALTLLSGCVVAPARPYYGRPYYTPPPPPPAVYYGRPYGYGHGWRRW</sequence>
<proteinExistence type="predicted"/>
<comment type="caution">
    <text evidence="1">The sequence shown here is derived from an EMBL/GenBank/DDBJ whole genome shotgun (WGS) entry which is preliminary data.</text>
</comment>
<dbReference type="Proteomes" id="UP000660885">
    <property type="component" value="Unassembled WGS sequence"/>
</dbReference>